<comment type="caution">
    <text evidence="1">The sequence shown here is derived from an EMBL/GenBank/DDBJ whole genome shotgun (WGS) entry which is preliminary data.</text>
</comment>
<dbReference type="EMBL" id="RRYP01004338">
    <property type="protein sequence ID" value="TNV82949.1"/>
    <property type="molecule type" value="Genomic_DNA"/>
</dbReference>
<keyword evidence="2" id="KW-1185">Reference proteome</keyword>
<protein>
    <submittedName>
        <fullName evidence="1">Uncharacterized protein</fullName>
    </submittedName>
</protein>
<name>A0A8J8NYF3_HALGN</name>
<organism evidence="1 2">
    <name type="scientific">Halteria grandinella</name>
    <dbReference type="NCBI Taxonomy" id="5974"/>
    <lineage>
        <taxon>Eukaryota</taxon>
        <taxon>Sar</taxon>
        <taxon>Alveolata</taxon>
        <taxon>Ciliophora</taxon>
        <taxon>Intramacronucleata</taxon>
        <taxon>Spirotrichea</taxon>
        <taxon>Stichotrichia</taxon>
        <taxon>Sporadotrichida</taxon>
        <taxon>Halteriidae</taxon>
        <taxon>Halteria</taxon>
    </lineage>
</organism>
<sequence length="126" mass="14712">MFSKFRPTEVSVRRVEDISQLLQYMPSSVQCLHLEFAAQNLIQTQNETPRKFKILTLQKCKQILEILSKHATATESLTIDSECLDEPGVIDYLTQMDCQQVIIIQNEQEDKLIEFFNRQSKAQKYI</sequence>
<reference evidence="1" key="1">
    <citation type="submission" date="2019-06" db="EMBL/GenBank/DDBJ databases">
        <authorList>
            <person name="Zheng W."/>
        </authorList>
    </citation>
    <scope>NUCLEOTIDE SEQUENCE</scope>
    <source>
        <strain evidence="1">QDHG01</strain>
    </source>
</reference>
<gene>
    <name evidence="1" type="ORF">FGO68_gene358</name>
</gene>
<evidence type="ECO:0000313" key="2">
    <source>
        <dbReference type="Proteomes" id="UP000785679"/>
    </source>
</evidence>
<evidence type="ECO:0000313" key="1">
    <source>
        <dbReference type="EMBL" id="TNV82949.1"/>
    </source>
</evidence>
<accession>A0A8J8NYF3</accession>
<proteinExistence type="predicted"/>
<dbReference type="AlphaFoldDB" id="A0A8J8NYF3"/>
<dbReference type="Proteomes" id="UP000785679">
    <property type="component" value="Unassembled WGS sequence"/>
</dbReference>